<evidence type="ECO:0000256" key="2">
    <source>
        <dbReference type="ARBA" id="ARBA00010761"/>
    </source>
</evidence>
<keyword evidence="4 8" id="KW-0689">Ribosomal protein</keyword>
<gene>
    <name evidence="8" type="primary">MRPS24</name>
</gene>
<keyword evidence="7" id="KW-1185">Reference proteome</keyword>
<reference evidence="8" key="1">
    <citation type="submission" date="2025-08" db="UniProtKB">
        <authorList>
            <consortium name="RefSeq"/>
        </authorList>
    </citation>
    <scope>IDENTIFICATION</scope>
</reference>
<name>A0A3Q0FIM6_ALLSI</name>
<evidence type="ECO:0000256" key="3">
    <source>
        <dbReference type="ARBA" id="ARBA00022946"/>
    </source>
</evidence>
<evidence type="ECO:0000256" key="1">
    <source>
        <dbReference type="ARBA" id="ARBA00004173"/>
    </source>
</evidence>
<dbReference type="PANTHER" id="PTHR21244:SF1">
    <property type="entry name" value="SMALL RIBOSOMAL SUBUNIT PROTEIN US3M"/>
    <property type="match status" value="1"/>
</dbReference>
<evidence type="ECO:0000313" key="7">
    <source>
        <dbReference type="Proteomes" id="UP000189705"/>
    </source>
</evidence>
<evidence type="ECO:0000256" key="6">
    <source>
        <dbReference type="ARBA" id="ARBA00023274"/>
    </source>
</evidence>
<dbReference type="RefSeq" id="XP_025047451.1">
    <property type="nucleotide sequence ID" value="XM_025191666.1"/>
</dbReference>
<dbReference type="GO" id="GO:0005739">
    <property type="term" value="C:mitochondrion"/>
    <property type="evidence" value="ECO:0007669"/>
    <property type="project" value="UniProtKB-SubCell"/>
</dbReference>
<dbReference type="GO" id="GO:0006412">
    <property type="term" value="P:translation"/>
    <property type="evidence" value="ECO:0007669"/>
    <property type="project" value="TreeGrafter"/>
</dbReference>
<keyword evidence="5" id="KW-0496">Mitochondrion</keyword>
<evidence type="ECO:0000256" key="5">
    <source>
        <dbReference type="ARBA" id="ARBA00023128"/>
    </source>
</evidence>
<sequence length="110" mass="12333">MSKIFLCSAGFVISPTGNLDSEEGAAERVVEDVFIRCFLYGTFVGIMAQEPVLKRRANVLIVCLVLLQNMTPSKIYFLASYTETLLSHFYKCPVKLELQTVPGALVYKYL</sequence>
<keyword evidence="3" id="KW-0809">Transit peptide</keyword>
<keyword evidence="6" id="KW-0687">Ribonucleoprotein</keyword>
<dbReference type="GO" id="GO:1990904">
    <property type="term" value="C:ribonucleoprotein complex"/>
    <property type="evidence" value="ECO:0007669"/>
    <property type="project" value="UniProtKB-KW"/>
</dbReference>
<organism evidence="7 8">
    <name type="scientific">Alligator sinensis</name>
    <name type="common">Chinese alligator</name>
    <dbReference type="NCBI Taxonomy" id="38654"/>
    <lineage>
        <taxon>Eukaryota</taxon>
        <taxon>Metazoa</taxon>
        <taxon>Chordata</taxon>
        <taxon>Craniata</taxon>
        <taxon>Vertebrata</taxon>
        <taxon>Euteleostomi</taxon>
        <taxon>Archelosauria</taxon>
        <taxon>Archosauria</taxon>
        <taxon>Crocodylia</taxon>
        <taxon>Alligatoridae</taxon>
        <taxon>Alligatorinae</taxon>
        <taxon>Alligator</taxon>
    </lineage>
</organism>
<comment type="similarity">
    <text evidence="2">Belongs to the universal ribosomal protein uS3 family.</text>
</comment>
<dbReference type="PANTHER" id="PTHR21244">
    <property type="entry name" value="MITOCHONDRIAL 28S RIBOSOMAL PROTEIN S24"/>
    <property type="match status" value="1"/>
</dbReference>
<dbReference type="Pfam" id="PF14955">
    <property type="entry name" value="MRP-S24"/>
    <property type="match status" value="1"/>
</dbReference>
<dbReference type="KEGG" id="asn:112547977"/>
<dbReference type="AlphaFoldDB" id="A0A3Q0FIM6"/>
<accession>A0A3Q0FIM6</accession>
<evidence type="ECO:0000313" key="8">
    <source>
        <dbReference type="RefSeq" id="XP_025047451.1"/>
    </source>
</evidence>
<dbReference type="STRING" id="38654.A0A3Q0FIM6"/>
<proteinExistence type="inferred from homology"/>
<dbReference type="GeneID" id="112547977"/>
<comment type="subcellular location">
    <subcellularLocation>
        <location evidence="1">Mitochondrion</location>
    </subcellularLocation>
</comment>
<dbReference type="InParanoid" id="A0A3Q0FIM6"/>
<dbReference type="GO" id="GO:0005840">
    <property type="term" value="C:ribosome"/>
    <property type="evidence" value="ECO:0007669"/>
    <property type="project" value="UniProtKB-KW"/>
</dbReference>
<evidence type="ECO:0000256" key="4">
    <source>
        <dbReference type="ARBA" id="ARBA00022980"/>
    </source>
</evidence>
<dbReference type="Proteomes" id="UP000189705">
    <property type="component" value="Unplaced"/>
</dbReference>
<protein>
    <submittedName>
        <fullName evidence="8">28S ribosomal protein S24, mitochondrial</fullName>
    </submittedName>
</protein>
<dbReference type="CTD" id="64951"/>
<dbReference type="InterPro" id="IPR026146">
    <property type="entry name" value="Ribosomal_uS3m"/>
</dbReference>